<evidence type="ECO:0000256" key="5">
    <source>
        <dbReference type="ARBA" id="ARBA00023136"/>
    </source>
</evidence>
<dbReference type="KEGG" id="rhy:RD110_05805"/>
<dbReference type="GO" id="GO:0005886">
    <property type="term" value="C:plasma membrane"/>
    <property type="evidence" value="ECO:0007669"/>
    <property type="project" value="TreeGrafter"/>
</dbReference>
<keyword evidence="5 6" id="KW-0472">Membrane</keyword>
<evidence type="ECO:0000256" key="6">
    <source>
        <dbReference type="SAM" id="Phobius"/>
    </source>
</evidence>
<dbReference type="PANTHER" id="PTHR38459:SF1">
    <property type="entry name" value="PROPHAGE BACTOPRENOL-LINKED GLUCOSE TRANSLOCASE HOMOLOG"/>
    <property type="match status" value="1"/>
</dbReference>
<sequence>MDHEQASAATKHFSVRSAFSFLLVGGLATALQYLLTAIMALGFGVPPVRASAIAFSISAVANYLLNARFTFKSEKSHRETLPRFAITALAGLLVNTIALAFLLSIGLNVVISQILSTACVLLWNYGVNSVWTFRNKKARDLAP</sequence>
<dbReference type="GO" id="GO:0000271">
    <property type="term" value="P:polysaccharide biosynthetic process"/>
    <property type="evidence" value="ECO:0007669"/>
    <property type="project" value="InterPro"/>
</dbReference>
<evidence type="ECO:0000256" key="3">
    <source>
        <dbReference type="ARBA" id="ARBA00022692"/>
    </source>
</evidence>
<comment type="similarity">
    <text evidence="2">Belongs to the GtrA family.</text>
</comment>
<feature type="domain" description="GtrA/DPMS transmembrane" evidence="7">
    <location>
        <begin position="21"/>
        <end position="133"/>
    </location>
</feature>
<dbReference type="EMBL" id="CP019236">
    <property type="protein sequence ID" value="APW36765.1"/>
    <property type="molecule type" value="Genomic_DNA"/>
</dbReference>
<dbReference type="Pfam" id="PF04138">
    <property type="entry name" value="GtrA_DPMS_TM"/>
    <property type="match status" value="1"/>
</dbReference>
<feature type="transmembrane region" description="Helical" evidence="6">
    <location>
        <begin position="81"/>
        <end position="103"/>
    </location>
</feature>
<comment type="subcellular location">
    <subcellularLocation>
        <location evidence="1">Membrane</location>
        <topology evidence="1">Multi-pass membrane protein</topology>
    </subcellularLocation>
</comment>
<dbReference type="InterPro" id="IPR007267">
    <property type="entry name" value="GtrA_DPMS_TM"/>
</dbReference>
<gene>
    <name evidence="8" type="ORF">RD110_05805</name>
</gene>
<evidence type="ECO:0000313" key="8">
    <source>
        <dbReference type="EMBL" id="APW36765.1"/>
    </source>
</evidence>
<feature type="transmembrane region" description="Helical" evidence="6">
    <location>
        <begin position="50"/>
        <end position="69"/>
    </location>
</feature>
<dbReference type="AlphaFoldDB" id="A0A1P8JSR3"/>
<feature type="transmembrane region" description="Helical" evidence="6">
    <location>
        <begin position="109"/>
        <end position="127"/>
    </location>
</feature>
<accession>A0A1P8JSR3</accession>
<evidence type="ECO:0000313" key="9">
    <source>
        <dbReference type="Proteomes" id="UP000186609"/>
    </source>
</evidence>
<dbReference type="PANTHER" id="PTHR38459">
    <property type="entry name" value="PROPHAGE BACTOPRENOL-LINKED GLUCOSE TRANSLOCASE HOMOLOG"/>
    <property type="match status" value="1"/>
</dbReference>
<evidence type="ECO:0000259" key="7">
    <source>
        <dbReference type="Pfam" id="PF04138"/>
    </source>
</evidence>
<reference evidence="8 9" key="1">
    <citation type="submission" date="2017-01" db="EMBL/GenBank/DDBJ databases">
        <authorList>
            <person name="Mah S.A."/>
            <person name="Swanson W.J."/>
            <person name="Moy G.W."/>
            <person name="Vacquier V.D."/>
        </authorList>
    </citation>
    <scope>NUCLEOTIDE SEQUENCE [LARGE SCALE GENOMIC DNA]</scope>
    <source>
        <strain evidence="8 9">DCY110</strain>
    </source>
</reference>
<proteinExistence type="inferred from homology"/>
<protein>
    <recommendedName>
        <fullName evidence="7">GtrA/DPMS transmembrane domain-containing protein</fullName>
    </recommendedName>
</protein>
<dbReference type="InterPro" id="IPR051401">
    <property type="entry name" value="GtrA_CellWall_Glycosyl"/>
</dbReference>
<keyword evidence="3 6" id="KW-0812">Transmembrane</keyword>
<evidence type="ECO:0000256" key="1">
    <source>
        <dbReference type="ARBA" id="ARBA00004141"/>
    </source>
</evidence>
<evidence type="ECO:0000256" key="2">
    <source>
        <dbReference type="ARBA" id="ARBA00009399"/>
    </source>
</evidence>
<keyword evidence="9" id="KW-1185">Reference proteome</keyword>
<dbReference type="STRING" id="1842727.RD110_05805"/>
<evidence type="ECO:0000256" key="4">
    <source>
        <dbReference type="ARBA" id="ARBA00022989"/>
    </source>
</evidence>
<organism evidence="8 9">
    <name type="scientific">Rhodoferax koreensis</name>
    <dbReference type="NCBI Taxonomy" id="1842727"/>
    <lineage>
        <taxon>Bacteria</taxon>
        <taxon>Pseudomonadati</taxon>
        <taxon>Pseudomonadota</taxon>
        <taxon>Betaproteobacteria</taxon>
        <taxon>Burkholderiales</taxon>
        <taxon>Comamonadaceae</taxon>
        <taxon>Rhodoferax</taxon>
    </lineage>
</organism>
<keyword evidence="4 6" id="KW-1133">Transmembrane helix</keyword>
<feature type="transmembrane region" description="Helical" evidence="6">
    <location>
        <begin position="21"/>
        <end position="44"/>
    </location>
</feature>
<dbReference type="Proteomes" id="UP000186609">
    <property type="component" value="Chromosome"/>
</dbReference>
<name>A0A1P8JSR3_9BURK</name>